<evidence type="ECO:0000313" key="2">
    <source>
        <dbReference type="Proteomes" id="UP000196587"/>
    </source>
</evidence>
<dbReference type="AlphaFoldDB" id="A0A1Y4JTQ6"/>
<dbReference type="Gene3D" id="3.40.1440.10">
    <property type="entry name" value="GIY-YIG endonuclease"/>
    <property type="match status" value="1"/>
</dbReference>
<organism evidence="1 2">
    <name type="scientific">Bacteroides clarus</name>
    <dbReference type="NCBI Taxonomy" id="626929"/>
    <lineage>
        <taxon>Bacteria</taxon>
        <taxon>Pseudomonadati</taxon>
        <taxon>Bacteroidota</taxon>
        <taxon>Bacteroidia</taxon>
        <taxon>Bacteroidales</taxon>
        <taxon>Bacteroidaceae</taxon>
        <taxon>Bacteroides</taxon>
    </lineage>
</organism>
<comment type="caution">
    <text evidence="1">The sequence shown here is derived from an EMBL/GenBank/DDBJ whole genome shotgun (WGS) entry which is preliminary data.</text>
</comment>
<proteinExistence type="predicted"/>
<evidence type="ECO:0008006" key="3">
    <source>
        <dbReference type="Google" id="ProtNLM"/>
    </source>
</evidence>
<dbReference type="RefSeq" id="WP_087412145.1">
    <property type="nucleotide sequence ID" value="NZ_CALIXP010000067.1"/>
</dbReference>
<dbReference type="Proteomes" id="UP000196587">
    <property type="component" value="Unassembled WGS sequence"/>
</dbReference>
<sequence length="173" mass="20809">MRRNAFDTEFEDRNFEISFNLNPQRWIDNCPDCNNPILCEDNWQSEIKYLNSTNDGISDEIKEIPSDTGGIYLFFIKGITLPFFERHIVYIGRCHLSDSQNINKRAKEYFTDKRPKIKNMFKRWGQYIYYRYYPDTNNDMIDKNEVMLIRAIKPDFNEEIPDKLDYQPVTKAF</sequence>
<accession>A0A1Y4JTQ6</accession>
<dbReference type="InterPro" id="IPR035901">
    <property type="entry name" value="GIY-YIG_endonuc_sf"/>
</dbReference>
<evidence type="ECO:0000313" key="1">
    <source>
        <dbReference type="EMBL" id="OUP35897.1"/>
    </source>
</evidence>
<name>A0A1Y4JTQ6_9BACE</name>
<protein>
    <recommendedName>
        <fullName evidence="3">GIY-YIG domain-containing protein</fullName>
    </recommendedName>
</protein>
<reference evidence="2" key="1">
    <citation type="submission" date="2017-04" db="EMBL/GenBank/DDBJ databases">
        <title>Function of individual gut microbiota members based on whole genome sequencing of pure cultures obtained from chicken caecum.</title>
        <authorList>
            <person name="Medvecky M."/>
            <person name="Cejkova D."/>
            <person name="Polansky O."/>
            <person name="Karasova D."/>
            <person name="Kubasova T."/>
            <person name="Cizek A."/>
            <person name="Rychlik I."/>
        </authorList>
    </citation>
    <scope>NUCLEOTIDE SEQUENCE [LARGE SCALE GENOMIC DNA]</scope>
    <source>
        <strain evidence="2">An189</strain>
    </source>
</reference>
<dbReference type="EMBL" id="NFKE01000002">
    <property type="protein sequence ID" value="OUP35897.1"/>
    <property type="molecule type" value="Genomic_DNA"/>
</dbReference>
<gene>
    <name evidence="1" type="ORF">B5F24_03385</name>
</gene>